<dbReference type="EMBL" id="DRQG01000044">
    <property type="protein sequence ID" value="HGY55024.1"/>
    <property type="molecule type" value="Genomic_DNA"/>
</dbReference>
<dbReference type="Proteomes" id="UP000885779">
    <property type="component" value="Unassembled WGS sequence"/>
</dbReference>
<keyword evidence="1" id="KW-1133">Transmembrane helix</keyword>
<organism evidence="3">
    <name type="scientific">Caldithrix abyssi</name>
    <dbReference type="NCBI Taxonomy" id="187145"/>
    <lineage>
        <taxon>Bacteria</taxon>
        <taxon>Pseudomonadati</taxon>
        <taxon>Calditrichota</taxon>
        <taxon>Calditrichia</taxon>
        <taxon>Calditrichales</taxon>
        <taxon>Calditrichaceae</taxon>
        <taxon>Caldithrix</taxon>
    </lineage>
</organism>
<evidence type="ECO:0000259" key="2">
    <source>
        <dbReference type="Pfam" id="PF06580"/>
    </source>
</evidence>
<keyword evidence="1" id="KW-0472">Membrane</keyword>
<reference evidence="3" key="1">
    <citation type="journal article" date="2020" name="mSystems">
        <title>Genome- and Community-Level Interaction Insights into Carbon Utilization and Element Cycling Functions of Hydrothermarchaeota in Hydrothermal Sediment.</title>
        <authorList>
            <person name="Zhou Z."/>
            <person name="Liu Y."/>
            <person name="Xu W."/>
            <person name="Pan J."/>
            <person name="Luo Z.H."/>
            <person name="Li M."/>
        </authorList>
    </citation>
    <scope>NUCLEOTIDE SEQUENCE [LARGE SCALE GENOMIC DNA]</scope>
    <source>
        <strain evidence="3">HyVt-577</strain>
    </source>
</reference>
<keyword evidence="3" id="KW-0418">Kinase</keyword>
<gene>
    <name evidence="3" type="ORF">ENK44_04940</name>
</gene>
<feature type="transmembrane region" description="Helical" evidence="1">
    <location>
        <begin position="21"/>
        <end position="39"/>
    </location>
</feature>
<protein>
    <submittedName>
        <fullName evidence="3">Histidine kinase</fullName>
    </submittedName>
</protein>
<feature type="non-terminal residue" evidence="3">
    <location>
        <position position="568"/>
    </location>
</feature>
<dbReference type="GO" id="GO:0016020">
    <property type="term" value="C:membrane"/>
    <property type="evidence" value="ECO:0007669"/>
    <property type="project" value="InterPro"/>
</dbReference>
<feature type="domain" description="Signal transduction histidine kinase internal region" evidence="2">
    <location>
        <begin position="496"/>
        <end position="567"/>
    </location>
</feature>
<keyword evidence="3" id="KW-0808">Transferase</keyword>
<dbReference type="InterPro" id="IPR010559">
    <property type="entry name" value="Sig_transdc_His_kin_internal"/>
</dbReference>
<dbReference type="PANTHER" id="PTHR34220:SF7">
    <property type="entry name" value="SENSOR HISTIDINE KINASE YPDA"/>
    <property type="match status" value="1"/>
</dbReference>
<comment type="caution">
    <text evidence="3">The sequence shown here is derived from an EMBL/GenBank/DDBJ whole genome shotgun (WGS) entry which is preliminary data.</text>
</comment>
<proteinExistence type="predicted"/>
<feature type="transmembrane region" description="Helical" evidence="1">
    <location>
        <begin position="457"/>
        <end position="474"/>
    </location>
</feature>
<dbReference type="Pfam" id="PF06580">
    <property type="entry name" value="His_kinase"/>
    <property type="match status" value="1"/>
</dbReference>
<dbReference type="PANTHER" id="PTHR34220">
    <property type="entry name" value="SENSOR HISTIDINE KINASE YPDA"/>
    <property type="match status" value="1"/>
</dbReference>
<dbReference type="SUPFAM" id="SSF69318">
    <property type="entry name" value="Integrin alpha N-terminal domain"/>
    <property type="match status" value="1"/>
</dbReference>
<evidence type="ECO:0000313" key="3">
    <source>
        <dbReference type="EMBL" id="HGY55024.1"/>
    </source>
</evidence>
<dbReference type="GO" id="GO:0000155">
    <property type="term" value="F:phosphorelay sensor kinase activity"/>
    <property type="evidence" value="ECO:0007669"/>
    <property type="project" value="InterPro"/>
</dbReference>
<name>A0A7V4WU78_CALAY</name>
<dbReference type="InterPro" id="IPR028994">
    <property type="entry name" value="Integrin_alpha_N"/>
</dbReference>
<evidence type="ECO:0000256" key="1">
    <source>
        <dbReference type="SAM" id="Phobius"/>
    </source>
</evidence>
<sequence>MSKDKKNQFRSRIIKYLTSTPFIAVILGSLITYFLPHIFDRYKIDLIKREKVASNKRIFYNDFDKNGQSEKIEIISPWNGKTAVIVYTGGKVLGQYNFDGEFVNIKPVFCADIDNDQLDEVFIFTWQNNHIRLNCFNPVSKKTLFANKFISEYHKINNTVDVGIYPCGFYDVNADGWKEFYFSIVSGFSASLRNMFALNIANDTLYVSPDDCLNTIDPFAIDLDKDGTLEFCGSTQATGNCDSTNSISDFNSWLTVFNPRLKYKFKPLKIGFNPSTLKVCALRSTKQNYLVALNLYSGNKKFPCSIGIYNSKGKRIRQKLFEFSEEWQNACLISNENNKNKTFFIIKQNGQIEEWNSQLSIIAEQKIAPVSNTNYYETDIDKGLKKVRAFLLKDGDRLLLTDKRFKSPLTIDFSGNSCLHYMAAPGPWLKGTELFISGDSFHYYYDYYENPLYFFKYLIYAAVYILVFLLLLLIQKAQKYRDEQKYKAEKKIAELQIKSITNQLDPHFTLNILNSIGALFQKQDRNKVDYIFGKFSKLLRETVMDSDKIETTLENELEYIRNYLELQS</sequence>
<dbReference type="AlphaFoldDB" id="A0A7V4WU78"/>
<keyword evidence="1" id="KW-0812">Transmembrane</keyword>
<accession>A0A7V4WU78</accession>
<dbReference type="InterPro" id="IPR050640">
    <property type="entry name" value="Bact_2-comp_sensor_kinase"/>
</dbReference>